<keyword evidence="2" id="KW-1185">Reference proteome</keyword>
<evidence type="ECO:0000313" key="2">
    <source>
        <dbReference type="Proteomes" id="UP000821865"/>
    </source>
</evidence>
<dbReference type="Proteomes" id="UP000821865">
    <property type="component" value="Chromosome 6"/>
</dbReference>
<comment type="caution">
    <text evidence="1">The sequence shown here is derived from an EMBL/GenBank/DDBJ whole genome shotgun (WGS) entry which is preliminary data.</text>
</comment>
<evidence type="ECO:0000313" key="1">
    <source>
        <dbReference type="EMBL" id="KAH7946190.1"/>
    </source>
</evidence>
<sequence>MSARFTPNFGLVNREPSMLQERKASDAPIDENLSYYSLTYGCKHGGRTHKSVSTGARPKQT</sequence>
<proteinExistence type="predicted"/>
<organism evidence="1 2">
    <name type="scientific">Dermacentor silvarum</name>
    <name type="common">Tick</name>
    <dbReference type="NCBI Taxonomy" id="543639"/>
    <lineage>
        <taxon>Eukaryota</taxon>
        <taxon>Metazoa</taxon>
        <taxon>Ecdysozoa</taxon>
        <taxon>Arthropoda</taxon>
        <taxon>Chelicerata</taxon>
        <taxon>Arachnida</taxon>
        <taxon>Acari</taxon>
        <taxon>Parasitiformes</taxon>
        <taxon>Ixodida</taxon>
        <taxon>Ixodoidea</taxon>
        <taxon>Ixodidae</taxon>
        <taxon>Rhipicephalinae</taxon>
        <taxon>Dermacentor</taxon>
    </lineage>
</organism>
<gene>
    <name evidence="1" type="ORF">HPB49_021236</name>
</gene>
<accession>A0ACB8CMS1</accession>
<protein>
    <submittedName>
        <fullName evidence="1">Uncharacterized protein</fullName>
    </submittedName>
</protein>
<name>A0ACB8CMS1_DERSI</name>
<reference evidence="1" key="1">
    <citation type="submission" date="2020-05" db="EMBL/GenBank/DDBJ databases">
        <title>Large-scale comparative analyses of tick genomes elucidate their genetic diversity and vector capacities.</title>
        <authorList>
            <person name="Jia N."/>
            <person name="Wang J."/>
            <person name="Shi W."/>
            <person name="Du L."/>
            <person name="Sun Y."/>
            <person name="Zhan W."/>
            <person name="Jiang J."/>
            <person name="Wang Q."/>
            <person name="Zhang B."/>
            <person name="Ji P."/>
            <person name="Sakyi L.B."/>
            <person name="Cui X."/>
            <person name="Yuan T."/>
            <person name="Jiang B."/>
            <person name="Yang W."/>
            <person name="Lam T.T.-Y."/>
            <person name="Chang Q."/>
            <person name="Ding S."/>
            <person name="Wang X."/>
            <person name="Zhu J."/>
            <person name="Ruan X."/>
            <person name="Zhao L."/>
            <person name="Wei J."/>
            <person name="Que T."/>
            <person name="Du C."/>
            <person name="Cheng J."/>
            <person name="Dai P."/>
            <person name="Han X."/>
            <person name="Huang E."/>
            <person name="Gao Y."/>
            <person name="Liu J."/>
            <person name="Shao H."/>
            <person name="Ye R."/>
            <person name="Li L."/>
            <person name="Wei W."/>
            <person name="Wang X."/>
            <person name="Wang C."/>
            <person name="Yang T."/>
            <person name="Huo Q."/>
            <person name="Li W."/>
            <person name="Guo W."/>
            <person name="Chen H."/>
            <person name="Zhou L."/>
            <person name="Ni X."/>
            <person name="Tian J."/>
            <person name="Zhou Y."/>
            <person name="Sheng Y."/>
            <person name="Liu T."/>
            <person name="Pan Y."/>
            <person name="Xia L."/>
            <person name="Li J."/>
            <person name="Zhao F."/>
            <person name="Cao W."/>
        </authorList>
    </citation>
    <scope>NUCLEOTIDE SEQUENCE</scope>
    <source>
        <strain evidence="1">Dsil-2018</strain>
    </source>
</reference>
<dbReference type="EMBL" id="CM023475">
    <property type="protein sequence ID" value="KAH7946190.1"/>
    <property type="molecule type" value="Genomic_DNA"/>
</dbReference>